<gene>
    <name evidence="2" type="ORF">ACFOSS_03335</name>
</gene>
<comment type="caution">
    <text evidence="2">The sequence shown here is derived from an EMBL/GenBank/DDBJ whole genome shotgun (WGS) entry which is preliminary data.</text>
</comment>
<organism evidence="2 3">
    <name type="scientific">Pseudaeromonas sharmana</name>
    <dbReference type="NCBI Taxonomy" id="328412"/>
    <lineage>
        <taxon>Bacteria</taxon>
        <taxon>Pseudomonadati</taxon>
        <taxon>Pseudomonadota</taxon>
        <taxon>Gammaproteobacteria</taxon>
        <taxon>Aeromonadales</taxon>
        <taxon>Aeromonadaceae</taxon>
        <taxon>Pseudaeromonas</taxon>
    </lineage>
</organism>
<accession>A0ABV8CKZ0</accession>
<name>A0ABV8CKZ0_9GAMM</name>
<dbReference type="Proteomes" id="UP001595692">
    <property type="component" value="Unassembled WGS sequence"/>
</dbReference>
<reference evidence="3" key="1">
    <citation type="journal article" date="2019" name="Int. J. Syst. Evol. Microbiol.">
        <title>The Global Catalogue of Microorganisms (GCM) 10K type strain sequencing project: providing services to taxonomists for standard genome sequencing and annotation.</title>
        <authorList>
            <consortium name="The Broad Institute Genomics Platform"/>
            <consortium name="The Broad Institute Genome Sequencing Center for Infectious Disease"/>
            <person name="Wu L."/>
            <person name="Ma J."/>
        </authorList>
    </citation>
    <scope>NUCLEOTIDE SEQUENCE [LARGE SCALE GENOMIC DNA]</scope>
    <source>
        <strain evidence="3">CCUG 54939</strain>
    </source>
</reference>
<keyword evidence="1" id="KW-1133">Transmembrane helix</keyword>
<evidence type="ECO:0000256" key="1">
    <source>
        <dbReference type="SAM" id="Phobius"/>
    </source>
</evidence>
<protein>
    <submittedName>
        <fullName evidence="2">Uncharacterized protein</fullName>
    </submittedName>
</protein>
<feature type="transmembrane region" description="Helical" evidence="1">
    <location>
        <begin position="52"/>
        <end position="72"/>
    </location>
</feature>
<keyword evidence="1" id="KW-0812">Transmembrane</keyword>
<keyword evidence="1" id="KW-0472">Membrane</keyword>
<dbReference type="EMBL" id="JBHSAF010000001">
    <property type="protein sequence ID" value="MFC3912501.1"/>
    <property type="molecule type" value="Genomic_DNA"/>
</dbReference>
<evidence type="ECO:0000313" key="2">
    <source>
        <dbReference type="EMBL" id="MFC3912501.1"/>
    </source>
</evidence>
<keyword evidence="3" id="KW-1185">Reference proteome</keyword>
<proteinExistence type="predicted"/>
<evidence type="ECO:0000313" key="3">
    <source>
        <dbReference type="Proteomes" id="UP001595692"/>
    </source>
</evidence>
<sequence length="141" mass="15425">MCVIFYLNGHSALFDNAHTPGRLFHTPRQDAITMAPVSSTQPWALSSSSCRLARAVVLALCIIAVTLCAYLVRQNQALPGSIWPALVGLILFTATMTRLHYITLTERVIVWRLCKALGIALLEAVVFVGLLFFILLNTLGA</sequence>
<feature type="transmembrane region" description="Helical" evidence="1">
    <location>
        <begin position="116"/>
        <end position="136"/>
    </location>
</feature>
<feature type="transmembrane region" description="Helical" evidence="1">
    <location>
        <begin position="84"/>
        <end position="104"/>
    </location>
</feature>